<dbReference type="InterPro" id="IPR001415">
    <property type="entry name" value="PTH/PTH-rel"/>
</dbReference>
<dbReference type="InterPro" id="IPR003626">
    <property type="entry name" value="PTH-rel"/>
</dbReference>
<reference evidence="7" key="1">
    <citation type="journal article" date="2023" name="Science">
        <title>Genome structures resolve the early diversification of teleost fishes.</title>
        <authorList>
            <person name="Parey E."/>
            <person name="Louis A."/>
            <person name="Montfort J."/>
            <person name="Bouchez O."/>
            <person name="Roques C."/>
            <person name="Iampietro C."/>
            <person name="Lluch J."/>
            <person name="Castinel A."/>
            <person name="Donnadieu C."/>
            <person name="Desvignes T."/>
            <person name="Floi Bucao C."/>
            <person name="Jouanno E."/>
            <person name="Wen M."/>
            <person name="Mejri S."/>
            <person name="Dirks R."/>
            <person name="Jansen H."/>
            <person name="Henkel C."/>
            <person name="Chen W.J."/>
            <person name="Zahm M."/>
            <person name="Cabau C."/>
            <person name="Klopp C."/>
            <person name="Thompson A.W."/>
            <person name="Robinson-Rechavi M."/>
            <person name="Braasch I."/>
            <person name="Lecointre G."/>
            <person name="Bobe J."/>
            <person name="Postlethwait J.H."/>
            <person name="Berthelot C."/>
            <person name="Roest Crollius H."/>
            <person name="Guiguen Y."/>
        </authorList>
    </citation>
    <scope>NUCLEOTIDE SEQUENCE</scope>
    <source>
        <strain evidence="7">NC1722</strain>
    </source>
</reference>
<name>A0AAD7T0L4_9TELE</name>
<dbReference type="PROSITE" id="PS00335">
    <property type="entry name" value="PARATHYROID"/>
    <property type="match status" value="1"/>
</dbReference>
<evidence type="ECO:0000313" key="7">
    <source>
        <dbReference type="EMBL" id="KAJ8412209.1"/>
    </source>
</evidence>
<organism evidence="7 8">
    <name type="scientific">Aldrovandia affinis</name>
    <dbReference type="NCBI Taxonomy" id="143900"/>
    <lineage>
        <taxon>Eukaryota</taxon>
        <taxon>Metazoa</taxon>
        <taxon>Chordata</taxon>
        <taxon>Craniata</taxon>
        <taxon>Vertebrata</taxon>
        <taxon>Euteleostomi</taxon>
        <taxon>Actinopterygii</taxon>
        <taxon>Neopterygii</taxon>
        <taxon>Teleostei</taxon>
        <taxon>Notacanthiformes</taxon>
        <taxon>Halosauridae</taxon>
        <taxon>Aldrovandia</taxon>
    </lineage>
</organism>
<evidence type="ECO:0000256" key="3">
    <source>
        <dbReference type="ARBA" id="ARBA00022525"/>
    </source>
</evidence>
<comment type="caution">
    <text evidence="7">The sequence shown here is derived from an EMBL/GenBank/DDBJ whole genome shotgun (WGS) entry which is preliminary data.</text>
</comment>
<dbReference type="Pfam" id="PF01279">
    <property type="entry name" value="Parathyroid"/>
    <property type="match status" value="1"/>
</dbReference>
<evidence type="ECO:0000256" key="1">
    <source>
        <dbReference type="ARBA" id="ARBA00004613"/>
    </source>
</evidence>
<keyword evidence="4" id="KW-0165">Cleavage on pair of basic residues</keyword>
<accession>A0AAD7T0L4</accession>
<keyword evidence="5" id="KW-0372">Hormone</keyword>
<dbReference type="PANTHER" id="PTHR17223:SF0">
    <property type="entry name" value="PARATHYROID HORMONE-RELATED PROTEIN"/>
    <property type="match status" value="1"/>
</dbReference>
<dbReference type="PANTHER" id="PTHR17223">
    <property type="entry name" value="PARATHYROID HORMONE-RELATED"/>
    <property type="match status" value="1"/>
</dbReference>
<dbReference type="Proteomes" id="UP001221898">
    <property type="component" value="Unassembled WGS sequence"/>
</dbReference>
<comment type="similarity">
    <text evidence="2">Belongs to the parathyroid hormone family.</text>
</comment>
<evidence type="ECO:0000256" key="2">
    <source>
        <dbReference type="ARBA" id="ARBA00006307"/>
    </source>
</evidence>
<evidence type="ECO:0000313" key="8">
    <source>
        <dbReference type="Proteomes" id="UP001221898"/>
    </source>
</evidence>
<evidence type="ECO:0000256" key="4">
    <source>
        <dbReference type="ARBA" id="ARBA00022685"/>
    </source>
</evidence>
<feature type="signal peptide" evidence="6">
    <location>
        <begin position="1"/>
        <end position="24"/>
    </location>
</feature>
<proteinExistence type="inferred from homology"/>
<dbReference type="GO" id="GO:0005576">
    <property type="term" value="C:extracellular region"/>
    <property type="evidence" value="ECO:0007669"/>
    <property type="project" value="UniProtKB-SubCell"/>
</dbReference>
<dbReference type="EMBL" id="JAINUG010000020">
    <property type="protein sequence ID" value="KAJ8412209.1"/>
    <property type="molecule type" value="Genomic_DNA"/>
</dbReference>
<keyword evidence="6" id="KW-0732">Signal</keyword>
<evidence type="ECO:0000256" key="5">
    <source>
        <dbReference type="ARBA" id="ARBA00022702"/>
    </source>
</evidence>
<evidence type="ECO:0000256" key="6">
    <source>
        <dbReference type="SAM" id="SignalP"/>
    </source>
</evidence>
<dbReference type="SMART" id="SM00087">
    <property type="entry name" value="PTH"/>
    <property type="match status" value="1"/>
</dbReference>
<feature type="chain" id="PRO_5041929450" evidence="6">
    <location>
        <begin position="25"/>
        <end position="124"/>
    </location>
</feature>
<comment type="subcellular location">
    <subcellularLocation>
        <location evidence="1">Secreted</location>
    </subcellularLocation>
</comment>
<keyword evidence="8" id="KW-1185">Reference proteome</keyword>
<dbReference type="GO" id="GO:0030282">
    <property type="term" value="P:bone mineralization"/>
    <property type="evidence" value="ECO:0007669"/>
    <property type="project" value="InterPro"/>
</dbReference>
<protein>
    <submittedName>
        <fullName evidence="7">Uncharacterized protein</fullName>
    </submittedName>
</protein>
<keyword evidence="3" id="KW-0964">Secreted</keyword>
<sequence length="124" mass="13992">MRVPQKSTQSVAVMVIIAFSSVQCQEQERRAVSEHQLMHERGRTIQSLKRLIWLSNAMEGLHTAQTRRAPQLDYDPTDCRAEATQQFLSHPERGCNSGPNGGLLQMLWSAAHKSHLASLPEMKK</sequence>
<dbReference type="GO" id="GO:0005179">
    <property type="term" value="F:hormone activity"/>
    <property type="evidence" value="ECO:0007669"/>
    <property type="project" value="UniProtKB-KW"/>
</dbReference>
<dbReference type="AlphaFoldDB" id="A0AAD7T0L4"/>
<gene>
    <name evidence="7" type="ORF">AAFF_G00144760</name>
</gene>